<feature type="compositionally biased region" description="Basic and acidic residues" evidence="1">
    <location>
        <begin position="23"/>
        <end position="32"/>
    </location>
</feature>
<evidence type="ECO:0000313" key="2">
    <source>
        <dbReference type="EMBL" id="MDO7883129.1"/>
    </source>
</evidence>
<proteinExistence type="predicted"/>
<comment type="caution">
    <text evidence="2">The sequence shown here is derived from an EMBL/GenBank/DDBJ whole genome shotgun (WGS) entry which is preliminary data.</text>
</comment>
<organism evidence="2 3">
    <name type="scientific">Antiquaquibacter soli</name>
    <dbReference type="NCBI Taxonomy" id="3064523"/>
    <lineage>
        <taxon>Bacteria</taxon>
        <taxon>Bacillati</taxon>
        <taxon>Actinomycetota</taxon>
        <taxon>Actinomycetes</taxon>
        <taxon>Micrococcales</taxon>
        <taxon>Microbacteriaceae</taxon>
        <taxon>Antiquaquibacter</taxon>
    </lineage>
</organism>
<dbReference type="Proteomes" id="UP001241072">
    <property type="component" value="Unassembled WGS sequence"/>
</dbReference>
<evidence type="ECO:0000313" key="3">
    <source>
        <dbReference type="Proteomes" id="UP001241072"/>
    </source>
</evidence>
<name>A0ABT9BQ44_9MICO</name>
<accession>A0ABT9BQ44</accession>
<gene>
    <name evidence="2" type="ORF">Q5716_12900</name>
</gene>
<keyword evidence="3" id="KW-1185">Reference proteome</keyword>
<dbReference type="EMBL" id="JAUQUB010000003">
    <property type="protein sequence ID" value="MDO7883129.1"/>
    <property type="molecule type" value="Genomic_DNA"/>
</dbReference>
<evidence type="ECO:0008006" key="4">
    <source>
        <dbReference type="Google" id="ProtNLM"/>
    </source>
</evidence>
<protein>
    <recommendedName>
        <fullName evidence="4">Chromosome partitioning protein</fullName>
    </recommendedName>
</protein>
<feature type="region of interest" description="Disordered" evidence="1">
    <location>
        <begin position="1"/>
        <end position="53"/>
    </location>
</feature>
<reference evidence="2 3" key="1">
    <citation type="submission" date="2023-07" db="EMBL/GenBank/DDBJ databases">
        <title>Protaetiibacter sp. nov WY-16 isolated from soil.</title>
        <authorList>
            <person name="Liu B."/>
            <person name="Wan Y."/>
        </authorList>
    </citation>
    <scope>NUCLEOTIDE SEQUENCE [LARGE SCALE GENOMIC DNA]</scope>
    <source>
        <strain evidence="2 3">WY-16</strain>
    </source>
</reference>
<sequence>MSEQDPAGEPASVVTPEELATSLERDPKRAEPDAPDGQFDSQDMPTTDGEPAE</sequence>
<evidence type="ECO:0000256" key="1">
    <source>
        <dbReference type="SAM" id="MobiDB-lite"/>
    </source>
</evidence>
<dbReference type="RefSeq" id="WP_305003560.1">
    <property type="nucleotide sequence ID" value="NZ_JAUQUB010000003.1"/>
</dbReference>